<protein>
    <submittedName>
        <fullName evidence="1">Uncharacterized protein</fullName>
    </submittedName>
</protein>
<sequence length="210" mass="24294">MCAHSSVDAKHQMTGMCLRATILFPLVACATASVWRTNFIIDRLLPTIGLKEVPLHDISFDVDHAKGTFSGFVEFHLQKGTLGNFHQRVRRSRDCSFKDYRKWSSPHFYIGCFYSLRGLVAKYDVEVIVDRKSKWMETQVLVSDGKLDTYMDSYLGDCTKCTLYIRELPTLDYERYRFSSMRRSSFMHLDLICAICYAYFAICSKCPHVT</sequence>
<dbReference type="AlphaFoldDB" id="A0AAQ4DMR4"/>
<keyword evidence="2" id="KW-1185">Reference proteome</keyword>
<gene>
    <name evidence="1" type="ORF">V5799_033637</name>
</gene>
<evidence type="ECO:0000313" key="1">
    <source>
        <dbReference type="EMBL" id="KAK8763754.1"/>
    </source>
</evidence>
<evidence type="ECO:0000313" key="2">
    <source>
        <dbReference type="Proteomes" id="UP001321473"/>
    </source>
</evidence>
<accession>A0AAQ4DMR4</accession>
<comment type="caution">
    <text evidence="1">The sequence shown here is derived from an EMBL/GenBank/DDBJ whole genome shotgun (WGS) entry which is preliminary data.</text>
</comment>
<organism evidence="1 2">
    <name type="scientific">Amblyomma americanum</name>
    <name type="common">Lone star tick</name>
    <dbReference type="NCBI Taxonomy" id="6943"/>
    <lineage>
        <taxon>Eukaryota</taxon>
        <taxon>Metazoa</taxon>
        <taxon>Ecdysozoa</taxon>
        <taxon>Arthropoda</taxon>
        <taxon>Chelicerata</taxon>
        <taxon>Arachnida</taxon>
        <taxon>Acari</taxon>
        <taxon>Parasitiformes</taxon>
        <taxon>Ixodida</taxon>
        <taxon>Ixodoidea</taxon>
        <taxon>Ixodidae</taxon>
        <taxon>Amblyomminae</taxon>
        <taxon>Amblyomma</taxon>
    </lineage>
</organism>
<reference evidence="1 2" key="1">
    <citation type="journal article" date="2023" name="Arcadia Sci">
        <title>De novo assembly of a long-read Amblyomma americanum tick genome.</title>
        <authorList>
            <person name="Chou S."/>
            <person name="Poskanzer K.E."/>
            <person name="Rollins M."/>
            <person name="Thuy-Boun P.S."/>
        </authorList>
    </citation>
    <scope>NUCLEOTIDE SEQUENCE [LARGE SCALE GENOMIC DNA]</scope>
    <source>
        <strain evidence="1">F_SG_1</strain>
        <tissue evidence="1">Salivary glands</tissue>
    </source>
</reference>
<dbReference type="Proteomes" id="UP001321473">
    <property type="component" value="Unassembled WGS sequence"/>
</dbReference>
<name>A0AAQ4DMR4_AMBAM</name>
<proteinExistence type="predicted"/>
<dbReference type="EMBL" id="JARKHS020029032">
    <property type="protein sequence ID" value="KAK8763754.1"/>
    <property type="molecule type" value="Genomic_DNA"/>
</dbReference>